<dbReference type="PANTHER" id="PTHR43537">
    <property type="entry name" value="TRANSCRIPTIONAL REGULATOR, GNTR FAMILY"/>
    <property type="match status" value="1"/>
</dbReference>
<dbReference type="Pfam" id="PF00392">
    <property type="entry name" value="GntR"/>
    <property type="match status" value="1"/>
</dbReference>
<dbReference type="PANTHER" id="PTHR43537:SF5">
    <property type="entry name" value="UXU OPERON TRANSCRIPTIONAL REGULATOR"/>
    <property type="match status" value="1"/>
</dbReference>
<dbReference type="SUPFAM" id="SSF48008">
    <property type="entry name" value="GntR ligand-binding domain-like"/>
    <property type="match status" value="1"/>
</dbReference>
<dbReference type="InterPro" id="IPR008920">
    <property type="entry name" value="TF_FadR/GntR_C"/>
</dbReference>
<dbReference type="EMBL" id="CP015163">
    <property type="protein sequence ID" value="AXB43580.1"/>
    <property type="molecule type" value="Genomic_DNA"/>
</dbReference>
<dbReference type="InterPro" id="IPR011711">
    <property type="entry name" value="GntR_C"/>
</dbReference>
<dbReference type="PROSITE" id="PS50949">
    <property type="entry name" value="HTH_GNTR"/>
    <property type="match status" value="1"/>
</dbReference>
<organism evidence="5 6">
    <name type="scientific">Amycolatopsis albispora</name>
    <dbReference type="NCBI Taxonomy" id="1804986"/>
    <lineage>
        <taxon>Bacteria</taxon>
        <taxon>Bacillati</taxon>
        <taxon>Actinomycetota</taxon>
        <taxon>Actinomycetes</taxon>
        <taxon>Pseudonocardiales</taxon>
        <taxon>Pseudonocardiaceae</taxon>
        <taxon>Amycolatopsis</taxon>
    </lineage>
</organism>
<dbReference type="Pfam" id="PF07729">
    <property type="entry name" value="FCD"/>
    <property type="match status" value="1"/>
</dbReference>
<dbReference type="RefSeq" id="WP_236809001.1">
    <property type="nucleotide sequence ID" value="NZ_CP015163.1"/>
</dbReference>
<evidence type="ECO:0000256" key="1">
    <source>
        <dbReference type="ARBA" id="ARBA00023015"/>
    </source>
</evidence>
<dbReference type="AlphaFoldDB" id="A0A344L6A6"/>
<dbReference type="Proteomes" id="UP000250434">
    <property type="component" value="Chromosome"/>
</dbReference>
<proteinExistence type="predicted"/>
<accession>A0A344L6A6</accession>
<dbReference type="Gene3D" id="1.10.10.10">
    <property type="entry name" value="Winged helix-like DNA-binding domain superfamily/Winged helix DNA-binding domain"/>
    <property type="match status" value="1"/>
</dbReference>
<feature type="domain" description="HTH gntR-type" evidence="4">
    <location>
        <begin position="10"/>
        <end position="77"/>
    </location>
</feature>
<dbReference type="Gene3D" id="1.20.120.530">
    <property type="entry name" value="GntR ligand-binding domain-like"/>
    <property type="match status" value="1"/>
</dbReference>
<gene>
    <name evidence="5" type="ORF">A4R43_14380</name>
</gene>
<evidence type="ECO:0000313" key="6">
    <source>
        <dbReference type="Proteomes" id="UP000250434"/>
    </source>
</evidence>
<dbReference type="SMART" id="SM00895">
    <property type="entry name" value="FCD"/>
    <property type="match status" value="1"/>
</dbReference>
<name>A0A344L6A6_9PSEU</name>
<protein>
    <submittedName>
        <fullName evidence="5">GntR family transcriptional regulator</fullName>
    </submittedName>
</protein>
<dbReference type="InterPro" id="IPR036388">
    <property type="entry name" value="WH-like_DNA-bd_sf"/>
</dbReference>
<dbReference type="InterPro" id="IPR036390">
    <property type="entry name" value="WH_DNA-bd_sf"/>
</dbReference>
<dbReference type="PRINTS" id="PR00035">
    <property type="entry name" value="HTHGNTR"/>
</dbReference>
<keyword evidence="1" id="KW-0805">Transcription regulation</keyword>
<keyword evidence="3" id="KW-0804">Transcription</keyword>
<dbReference type="CDD" id="cd07377">
    <property type="entry name" value="WHTH_GntR"/>
    <property type="match status" value="1"/>
</dbReference>
<sequence>MSALKPVRRVLLRDEAYELLRRAIITGELAPGQQLREHDLAAELGLSRAPVRQALTRLTAEGLVESKPQSFTRVAPLESDDVRDALQLTRVLHEFAVRTARLGPVHLDRMRAANAKFAAAVEARDVDAAIEADDEFHDVPVEACGNRAVAETLDRYTPLLRRLERARFSSLPAHRSVRRHEQLIDACAAGDTGEAVRITGRIWAELGDLMDAGEET</sequence>
<dbReference type="SMART" id="SM00345">
    <property type="entry name" value="HTH_GNTR"/>
    <property type="match status" value="1"/>
</dbReference>
<dbReference type="InterPro" id="IPR000524">
    <property type="entry name" value="Tscrpt_reg_HTH_GntR"/>
</dbReference>
<keyword evidence="2" id="KW-0238">DNA-binding</keyword>
<evidence type="ECO:0000313" key="5">
    <source>
        <dbReference type="EMBL" id="AXB43580.1"/>
    </source>
</evidence>
<keyword evidence="6" id="KW-1185">Reference proteome</keyword>
<dbReference type="SUPFAM" id="SSF46785">
    <property type="entry name" value="Winged helix' DNA-binding domain"/>
    <property type="match status" value="1"/>
</dbReference>
<evidence type="ECO:0000256" key="3">
    <source>
        <dbReference type="ARBA" id="ARBA00023163"/>
    </source>
</evidence>
<evidence type="ECO:0000259" key="4">
    <source>
        <dbReference type="PROSITE" id="PS50949"/>
    </source>
</evidence>
<reference evidence="5 6" key="1">
    <citation type="submission" date="2016-04" db="EMBL/GenBank/DDBJ databases">
        <title>Complete genome sequence and analysis of deep-sea sediment isolate, Amycolatopsis sp. WP1.</title>
        <authorList>
            <person name="Wang H."/>
            <person name="Chen S."/>
            <person name="Wu Q."/>
        </authorList>
    </citation>
    <scope>NUCLEOTIDE SEQUENCE [LARGE SCALE GENOMIC DNA]</scope>
    <source>
        <strain evidence="5 6">WP1</strain>
    </source>
</reference>
<dbReference type="GO" id="GO:0003677">
    <property type="term" value="F:DNA binding"/>
    <property type="evidence" value="ECO:0007669"/>
    <property type="project" value="UniProtKB-KW"/>
</dbReference>
<dbReference type="KEGG" id="aab:A4R43_14380"/>
<dbReference type="GO" id="GO:0003700">
    <property type="term" value="F:DNA-binding transcription factor activity"/>
    <property type="evidence" value="ECO:0007669"/>
    <property type="project" value="InterPro"/>
</dbReference>
<evidence type="ECO:0000256" key="2">
    <source>
        <dbReference type="ARBA" id="ARBA00023125"/>
    </source>
</evidence>